<dbReference type="GO" id="GO:0005047">
    <property type="term" value="F:signal recognition particle binding"/>
    <property type="evidence" value="ECO:0007669"/>
    <property type="project" value="TreeGrafter"/>
</dbReference>
<evidence type="ECO:0000256" key="10">
    <source>
        <dbReference type="ARBA" id="ARBA00023136"/>
    </source>
</evidence>
<comment type="similarity">
    <text evidence="2">Belongs to the GTP-binding SRP family.</text>
</comment>
<dbReference type="GO" id="GO:0003924">
    <property type="term" value="F:GTPase activity"/>
    <property type="evidence" value="ECO:0007669"/>
    <property type="project" value="UniProtKB-UniRule"/>
</dbReference>
<evidence type="ECO:0000256" key="5">
    <source>
        <dbReference type="ARBA" id="ARBA00022475"/>
    </source>
</evidence>
<dbReference type="Gene3D" id="3.40.50.300">
    <property type="entry name" value="P-loop containing nucleotide triphosphate hydrolases"/>
    <property type="match status" value="1"/>
</dbReference>
<evidence type="ECO:0000256" key="7">
    <source>
        <dbReference type="ARBA" id="ARBA00022795"/>
    </source>
</evidence>
<protein>
    <recommendedName>
        <fullName evidence="3 13">Flagellar biosynthesis protein FlhF</fullName>
    </recommendedName>
</protein>
<keyword evidence="10" id="KW-0472">Membrane</keyword>
<dbReference type="PANTHER" id="PTHR43134:SF3">
    <property type="entry name" value="FLAGELLAR BIOSYNTHESIS PROTEIN FLHF"/>
    <property type="match status" value="1"/>
</dbReference>
<dbReference type="GO" id="GO:0005525">
    <property type="term" value="F:GTP binding"/>
    <property type="evidence" value="ECO:0007669"/>
    <property type="project" value="UniProtKB-UniRule"/>
</dbReference>
<dbReference type="STRING" id="889306.KP78_24480"/>
<dbReference type="GO" id="GO:0005886">
    <property type="term" value="C:plasma membrane"/>
    <property type="evidence" value="ECO:0007669"/>
    <property type="project" value="UniProtKB-SubCell"/>
</dbReference>
<keyword evidence="6" id="KW-0547">Nucleotide-binding</keyword>
<evidence type="ECO:0000256" key="8">
    <source>
        <dbReference type="ARBA" id="ARBA00022927"/>
    </source>
</evidence>
<evidence type="ECO:0000256" key="2">
    <source>
        <dbReference type="ARBA" id="ARBA00008531"/>
    </source>
</evidence>
<keyword evidence="7" id="KW-1005">Bacterial flagellum biogenesis</keyword>
<evidence type="ECO:0000256" key="4">
    <source>
        <dbReference type="ARBA" id="ARBA00022448"/>
    </source>
</evidence>
<dbReference type="GO" id="GO:0006614">
    <property type="term" value="P:SRP-dependent cotranslational protein targeting to membrane"/>
    <property type="evidence" value="ECO:0007669"/>
    <property type="project" value="UniProtKB-UniRule"/>
</dbReference>
<keyword evidence="11" id="KW-1006">Bacterial flagellum protein export</keyword>
<keyword evidence="15" id="KW-0282">Flagellum</keyword>
<evidence type="ECO:0000256" key="13">
    <source>
        <dbReference type="NCBIfam" id="TIGR03499"/>
    </source>
</evidence>
<evidence type="ECO:0000313" key="15">
    <source>
        <dbReference type="EMBL" id="KIL44904.1"/>
    </source>
</evidence>
<comment type="function">
    <text evidence="12">Necessary for flagellar biosynthesis. May be involved in translocation of the flagellum.</text>
</comment>
<evidence type="ECO:0000256" key="6">
    <source>
        <dbReference type="ARBA" id="ARBA00022741"/>
    </source>
</evidence>
<dbReference type="FunFam" id="3.40.50.300:FF:000695">
    <property type="entry name" value="Flagellar biosynthesis regulator FlhF"/>
    <property type="match status" value="1"/>
</dbReference>
<keyword evidence="8" id="KW-0653">Protein transport</keyword>
<keyword evidence="15" id="KW-0966">Cell projection</keyword>
<dbReference type="NCBIfam" id="TIGR03499">
    <property type="entry name" value="FlhF"/>
    <property type="match status" value="1"/>
</dbReference>
<organism evidence="15 16">
    <name type="scientific">Jeotgalibacillus soli</name>
    <dbReference type="NCBI Taxonomy" id="889306"/>
    <lineage>
        <taxon>Bacteria</taxon>
        <taxon>Bacillati</taxon>
        <taxon>Bacillota</taxon>
        <taxon>Bacilli</taxon>
        <taxon>Bacillales</taxon>
        <taxon>Caryophanaceae</taxon>
        <taxon>Jeotgalibacillus</taxon>
    </lineage>
</organism>
<name>A0A0C2RT31_9BACL</name>
<dbReference type="InterPro" id="IPR027417">
    <property type="entry name" value="P-loop_NTPase"/>
</dbReference>
<comment type="caution">
    <text evidence="15">The sequence shown here is derived from an EMBL/GenBank/DDBJ whole genome shotgun (WGS) entry which is preliminary data.</text>
</comment>
<reference evidence="15 16" key="1">
    <citation type="submission" date="2015-01" db="EMBL/GenBank/DDBJ databases">
        <title>Genome sequencing of Jeotgalibacillus soli.</title>
        <authorList>
            <person name="Goh K.M."/>
            <person name="Chan K.-G."/>
            <person name="Yaakop A.S."/>
            <person name="Ee R."/>
            <person name="Gan H.M."/>
            <person name="Chan C.S."/>
        </authorList>
    </citation>
    <scope>NUCLEOTIDE SEQUENCE [LARGE SCALE GENOMIC DNA]</scope>
    <source>
        <strain evidence="15 16">P9</strain>
    </source>
</reference>
<keyword evidence="16" id="KW-1185">Reference proteome</keyword>
<keyword evidence="4" id="KW-0813">Transport</keyword>
<dbReference type="OrthoDB" id="9778554at2"/>
<feature type="domain" description="SRP54-type proteins GTP-binding" evidence="14">
    <location>
        <begin position="174"/>
        <end position="365"/>
    </location>
</feature>
<dbReference type="InterPro" id="IPR047040">
    <property type="entry name" value="FlhF__GTPase_dom"/>
</dbReference>
<dbReference type="EMBL" id="JXRP01000018">
    <property type="protein sequence ID" value="KIL44904.1"/>
    <property type="molecule type" value="Genomic_DNA"/>
</dbReference>
<comment type="subcellular location">
    <subcellularLocation>
        <location evidence="1">Cell membrane</location>
        <topology evidence="1">Peripheral membrane protein</topology>
        <orientation evidence="1">Cytoplasmic side</orientation>
    </subcellularLocation>
</comment>
<gene>
    <name evidence="15" type="ORF">KP78_24480</name>
</gene>
<dbReference type="AlphaFoldDB" id="A0A0C2RT31"/>
<dbReference type="Pfam" id="PF00448">
    <property type="entry name" value="SRP54"/>
    <property type="match status" value="1"/>
</dbReference>
<evidence type="ECO:0000259" key="14">
    <source>
        <dbReference type="SMART" id="SM00962"/>
    </source>
</evidence>
<evidence type="ECO:0000256" key="9">
    <source>
        <dbReference type="ARBA" id="ARBA00023134"/>
    </source>
</evidence>
<dbReference type="GO" id="GO:0044781">
    <property type="term" value="P:bacterial-type flagellum organization"/>
    <property type="evidence" value="ECO:0007669"/>
    <property type="project" value="UniProtKB-UniRule"/>
</dbReference>
<dbReference type="InterPro" id="IPR000897">
    <property type="entry name" value="SRP54_GTPase_dom"/>
</dbReference>
<dbReference type="Proteomes" id="UP000031938">
    <property type="component" value="Unassembled WGS sequence"/>
</dbReference>
<evidence type="ECO:0000313" key="16">
    <source>
        <dbReference type="Proteomes" id="UP000031938"/>
    </source>
</evidence>
<evidence type="ECO:0000256" key="1">
    <source>
        <dbReference type="ARBA" id="ARBA00004413"/>
    </source>
</evidence>
<dbReference type="PANTHER" id="PTHR43134">
    <property type="entry name" value="SIGNAL RECOGNITION PARTICLE RECEPTOR SUBUNIT ALPHA"/>
    <property type="match status" value="1"/>
</dbReference>
<keyword evidence="5" id="KW-1003">Cell membrane</keyword>
<evidence type="ECO:0000256" key="3">
    <source>
        <dbReference type="ARBA" id="ARBA00014919"/>
    </source>
</evidence>
<keyword evidence="15" id="KW-0969">Cilium</keyword>
<dbReference type="InterPro" id="IPR020006">
    <property type="entry name" value="FlhF"/>
</dbReference>
<evidence type="ECO:0000256" key="12">
    <source>
        <dbReference type="ARBA" id="ARBA00025337"/>
    </source>
</evidence>
<sequence length="369" mass="42694">MKMKKIIASSMSEAMKKIRDELGHDAVILNSKVIYTGGFLGLFKSKQIEVVAGVDPREMPISQRVQKEEMNTSQDQEASVQLKNEINELKEMMSVMSKQRISPASTAHFPTVIETVLDWWREQDFEEEWILMLGDYLLQEWKKNPSDDQLQEWAKKWLKIQIENMTHRGIEHDKKYINVIGPTGVGKTTTIAKIAAKLVVEGRKKVAFITTDTYRIAAIEQLKIYAQLLNVPLEVVYKRSDFEKAIEKFEDYDHVFIDTAGRNYRDQQYVEELKRVIDFNENMQSFLVLSMTSKKRDMQMIVDQFHSIEINRFIFTKWDESITVGPIFHLMQHNDKGAAYLTTGQAVPEDIIEASPLSVYKLLTEGVKT</sequence>
<dbReference type="GO" id="GO:0015031">
    <property type="term" value="P:protein transport"/>
    <property type="evidence" value="ECO:0007669"/>
    <property type="project" value="UniProtKB-KW"/>
</dbReference>
<dbReference type="PATRIC" id="fig|889306.3.peg.2460"/>
<proteinExistence type="inferred from homology"/>
<evidence type="ECO:0000256" key="11">
    <source>
        <dbReference type="ARBA" id="ARBA00023225"/>
    </source>
</evidence>
<dbReference type="Gene3D" id="1.20.120.1380">
    <property type="entry name" value="Flagellar FlhF biosynthesis protein, N domain"/>
    <property type="match status" value="1"/>
</dbReference>
<dbReference type="CDD" id="cd17873">
    <property type="entry name" value="FlhF"/>
    <property type="match status" value="1"/>
</dbReference>
<dbReference type="SMART" id="SM00962">
    <property type="entry name" value="SRP54"/>
    <property type="match status" value="1"/>
</dbReference>
<accession>A0A0C2RT31</accession>
<keyword evidence="9" id="KW-0342">GTP-binding</keyword>
<dbReference type="SUPFAM" id="SSF52540">
    <property type="entry name" value="P-loop containing nucleoside triphosphate hydrolases"/>
    <property type="match status" value="1"/>
</dbReference>